<dbReference type="PANTHER" id="PTHR30425">
    <property type="entry name" value="PHOSPHATE TRANSPORT SYSTEM PERMEASE PROTEIN PST"/>
    <property type="match status" value="1"/>
</dbReference>
<sequence length="307" mass="32565">MINALALAVRRAHRNEKTARILITLCGIGTALVPFLIGAFLLLKGTDTFFVFHHSLGEFLFSGVWNPSDTAEGGGHVGAAMFLSGSLVTCALALVLSLPLCISTAIFMTEIATPRTRRLIQPAVELFTGIPSVVYGWIGLTVLVPFLRLIFPMPFGFSVLAAGCVLAVMIFPTITTMAADAMAAVPKTWREASYGLGATRWETIAHIVLPAAKGGIFTGIILGLARALGEALAVAMVIGQMKVFPTSLFLPASTLTTAIASDMGGAMEGGEYSAALWTMALTLFLLSFLFIFLIHRLNRASDLKGGK</sequence>
<protein>
    <recommendedName>
        <fullName evidence="9">Phosphate transport system permease protein</fullName>
    </recommendedName>
</protein>
<comment type="function">
    <text evidence="9">Part of the binding-protein-dependent transport system for phosphate; probably responsible for the translocation of the substrate across the membrane.</text>
</comment>
<keyword evidence="6 8" id="KW-1133">Transmembrane helix</keyword>
<dbReference type="InterPro" id="IPR011864">
    <property type="entry name" value="Phosphate_PstC"/>
</dbReference>
<name>A0ABR6VLX3_9FIRM</name>
<organism evidence="11 12">
    <name type="scientific">Megasphaera hominis</name>
    <dbReference type="NCBI Taxonomy" id="159836"/>
    <lineage>
        <taxon>Bacteria</taxon>
        <taxon>Bacillati</taxon>
        <taxon>Bacillota</taxon>
        <taxon>Negativicutes</taxon>
        <taxon>Veillonellales</taxon>
        <taxon>Veillonellaceae</taxon>
        <taxon>Megasphaera</taxon>
    </lineage>
</organism>
<feature type="transmembrane region" description="Helical" evidence="8">
    <location>
        <begin position="159"/>
        <end position="184"/>
    </location>
</feature>
<evidence type="ECO:0000313" key="12">
    <source>
        <dbReference type="Proteomes" id="UP000606870"/>
    </source>
</evidence>
<comment type="similarity">
    <text evidence="2 9">Belongs to the binding-protein-dependent transport system permease family. CysTW subfamily.</text>
</comment>
<keyword evidence="9" id="KW-0592">Phosphate transport</keyword>
<dbReference type="Gene3D" id="1.10.3720.10">
    <property type="entry name" value="MetI-like"/>
    <property type="match status" value="1"/>
</dbReference>
<dbReference type="CDD" id="cd06261">
    <property type="entry name" value="TM_PBP2"/>
    <property type="match status" value="1"/>
</dbReference>
<evidence type="ECO:0000256" key="8">
    <source>
        <dbReference type="RuleBase" id="RU363032"/>
    </source>
</evidence>
<dbReference type="SUPFAM" id="SSF161098">
    <property type="entry name" value="MetI-like"/>
    <property type="match status" value="1"/>
</dbReference>
<evidence type="ECO:0000256" key="9">
    <source>
        <dbReference type="RuleBase" id="RU363054"/>
    </source>
</evidence>
<feature type="transmembrane region" description="Helical" evidence="8">
    <location>
        <begin position="21"/>
        <end position="43"/>
    </location>
</feature>
<evidence type="ECO:0000256" key="6">
    <source>
        <dbReference type="ARBA" id="ARBA00022989"/>
    </source>
</evidence>
<evidence type="ECO:0000256" key="4">
    <source>
        <dbReference type="ARBA" id="ARBA00022475"/>
    </source>
</evidence>
<evidence type="ECO:0000256" key="2">
    <source>
        <dbReference type="ARBA" id="ARBA00007069"/>
    </source>
</evidence>
<evidence type="ECO:0000256" key="1">
    <source>
        <dbReference type="ARBA" id="ARBA00004651"/>
    </source>
</evidence>
<evidence type="ECO:0000259" key="10">
    <source>
        <dbReference type="PROSITE" id="PS50928"/>
    </source>
</evidence>
<gene>
    <name evidence="11" type="primary">pstC</name>
    <name evidence="11" type="ORF">H8J70_08505</name>
</gene>
<reference evidence="11 12" key="1">
    <citation type="submission" date="2020-08" db="EMBL/GenBank/DDBJ databases">
        <authorList>
            <person name="Liu C."/>
            <person name="Sun Q."/>
        </authorList>
    </citation>
    <scope>NUCLEOTIDE SEQUENCE [LARGE SCALE GENOMIC DNA]</scope>
    <source>
        <strain evidence="11 12">NSJ-59</strain>
    </source>
</reference>
<keyword evidence="4 9" id="KW-1003">Cell membrane</keyword>
<evidence type="ECO:0000256" key="5">
    <source>
        <dbReference type="ARBA" id="ARBA00022692"/>
    </source>
</evidence>
<dbReference type="NCBIfam" id="TIGR02138">
    <property type="entry name" value="phosphate_pstC"/>
    <property type="match status" value="1"/>
</dbReference>
<evidence type="ECO:0000256" key="7">
    <source>
        <dbReference type="ARBA" id="ARBA00023136"/>
    </source>
</evidence>
<proteinExistence type="inferred from homology"/>
<dbReference type="InterPro" id="IPR035906">
    <property type="entry name" value="MetI-like_sf"/>
</dbReference>
<keyword evidence="7 8" id="KW-0472">Membrane</keyword>
<dbReference type="InterPro" id="IPR000515">
    <property type="entry name" value="MetI-like"/>
</dbReference>
<dbReference type="Proteomes" id="UP000606870">
    <property type="component" value="Unassembled WGS sequence"/>
</dbReference>
<feature type="transmembrane region" description="Helical" evidence="8">
    <location>
        <begin position="272"/>
        <end position="294"/>
    </location>
</feature>
<dbReference type="InterPro" id="IPR051124">
    <property type="entry name" value="Phosphate_Transport_Permease"/>
</dbReference>
<feature type="domain" description="ABC transmembrane type-1" evidence="10">
    <location>
        <begin position="83"/>
        <end position="294"/>
    </location>
</feature>
<dbReference type="PROSITE" id="PS50928">
    <property type="entry name" value="ABC_TM1"/>
    <property type="match status" value="1"/>
</dbReference>
<feature type="transmembrane region" description="Helical" evidence="8">
    <location>
        <begin position="79"/>
        <end position="106"/>
    </location>
</feature>
<keyword evidence="12" id="KW-1185">Reference proteome</keyword>
<accession>A0ABR6VLX3</accession>
<comment type="subcellular location">
    <subcellularLocation>
        <location evidence="1 8">Cell membrane</location>
        <topology evidence="1 8">Multi-pass membrane protein</topology>
    </subcellularLocation>
</comment>
<dbReference type="EMBL" id="JACOGK010000023">
    <property type="protein sequence ID" value="MBC3537291.1"/>
    <property type="molecule type" value="Genomic_DNA"/>
</dbReference>
<dbReference type="Pfam" id="PF00528">
    <property type="entry name" value="BPD_transp_1"/>
    <property type="match status" value="1"/>
</dbReference>
<dbReference type="PANTHER" id="PTHR30425:SF2">
    <property type="entry name" value="ABC TRANSPORTER PERMEASE PROTEIN YQGH-RELATED"/>
    <property type="match status" value="1"/>
</dbReference>
<evidence type="ECO:0000256" key="3">
    <source>
        <dbReference type="ARBA" id="ARBA00022448"/>
    </source>
</evidence>
<keyword evidence="3 8" id="KW-0813">Transport</keyword>
<comment type="caution">
    <text evidence="11">The sequence shown here is derived from an EMBL/GenBank/DDBJ whole genome shotgun (WGS) entry which is preliminary data.</text>
</comment>
<comment type="caution">
    <text evidence="9">Lacks conserved residue(s) required for the propagation of feature annotation.</text>
</comment>
<keyword evidence="5 8" id="KW-0812">Transmembrane</keyword>
<evidence type="ECO:0000313" key="11">
    <source>
        <dbReference type="EMBL" id="MBC3537291.1"/>
    </source>
</evidence>
<feature type="transmembrane region" description="Helical" evidence="8">
    <location>
        <begin position="126"/>
        <end position="147"/>
    </location>
</feature>
<dbReference type="RefSeq" id="WP_186503561.1">
    <property type="nucleotide sequence ID" value="NZ_JACOGK010000023.1"/>
</dbReference>